<evidence type="ECO:0000313" key="2">
    <source>
        <dbReference type="Proteomes" id="UP000324222"/>
    </source>
</evidence>
<reference evidence="1 2" key="1">
    <citation type="submission" date="2019-05" db="EMBL/GenBank/DDBJ databases">
        <title>Another draft genome of Portunus trituberculatus and its Hox gene families provides insights of decapod evolution.</title>
        <authorList>
            <person name="Jeong J.-H."/>
            <person name="Song I."/>
            <person name="Kim S."/>
            <person name="Choi T."/>
            <person name="Kim D."/>
            <person name="Ryu S."/>
            <person name="Kim W."/>
        </authorList>
    </citation>
    <scope>NUCLEOTIDE SEQUENCE [LARGE SCALE GENOMIC DNA]</scope>
    <source>
        <tissue evidence="1">Muscle</tissue>
    </source>
</reference>
<dbReference type="EMBL" id="VSRR010003699">
    <property type="protein sequence ID" value="MPC37140.1"/>
    <property type="molecule type" value="Genomic_DNA"/>
</dbReference>
<evidence type="ECO:0000313" key="1">
    <source>
        <dbReference type="EMBL" id="MPC37140.1"/>
    </source>
</evidence>
<dbReference type="Proteomes" id="UP000324222">
    <property type="component" value="Unassembled WGS sequence"/>
</dbReference>
<protein>
    <submittedName>
        <fullName evidence="1">Uncharacterized protein</fullName>
    </submittedName>
</protein>
<comment type="caution">
    <text evidence="1">The sequence shown here is derived from an EMBL/GenBank/DDBJ whole genome shotgun (WGS) entry which is preliminary data.</text>
</comment>
<organism evidence="1 2">
    <name type="scientific">Portunus trituberculatus</name>
    <name type="common">Swimming crab</name>
    <name type="synonym">Neptunus trituberculatus</name>
    <dbReference type="NCBI Taxonomy" id="210409"/>
    <lineage>
        <taxon>Eukaryota</taxon>
        <taxon>Metazoa</taxon>
        <taxon>Ecdysozoa</taxon>
        <taxon>Arthropoda</taxon>
        <taxon>Crustacea</taxon>
        <taxon>Multicrustacea</taxon>
        <taxon>Malacostraca</taxon>
        <taxon>Eumalacostraca</taxon>
        <taxon>Eucarida</taxon>
        <taxon>Decapoda</taxon>
        <taxon>Pleocyemata</taxon>
        <taxon>Brachyura</taxon>
        <taxon>Eubrachyura</taxon>
        <taxon>Portunoidea</taxon>
        <taxon>Portunidae</taxon>
        <taxon>Portuninae</taxon>
        <taxon>Portunus</taxon>
    </lineage>
</organism>
<proteinExistence type="predicted"/>
<accession>A0A5B7EQW3</accession>
<name>A0A5B7EQW3_PORTR</name>
<dbReference type="AlphaFoldDB" id="A0A5B7EQW3"/>
<keyword evidence="2" id="KW-1185">Reference proteome</keyword>
<gene>
    <name evidence="1" type="ORF">E2C01_030614</name>
</gene>
<sequence length="91" mass="9995">MRVAMGRSDADCLCEGNDGEGILCATDGLMVIENDGNADEFIARECDSGTMPPNFGSEEKEQGRFAMSIRYVNKFNSFSEVCQISRTVQID</sequence>